<evidence type="ECO:0000313" key="4">
    <source>
        <dbReference type="Proteomes" id="UP001216390"/>
    </source>
</evidence>
<dbReference type="SUPFAM" id="SSF56801">
    <property type="entry name" value="Acetyl-CoA synthetase-like"/>
    <property type="match status" value="1"/>
</dbReference>
<dbReference type="PANTHER" id="PTHR43767:SF1">
    <property type="entry name" value="NONRIBOSOMAL PEPTIDE SYNTHASE PES1 (EUROFUNG)-RELATED"/>
    <property type="match status" value="1"/>
</dbReference>
<dbReference type="PROSITE" id="PS00455">
    <property type="entry name" value="AMP_BINDING"/>
    <property type="match status" value="1"/>
</dbReference>
<organism evidence="3 4">
    <name type="scientific">Iamia majanohamensis</name>
    <dbReference type="NCBI Taxonomy" id="467976"/>
    <lineage>
        <taxon>Bacteria</taxon>
        <taxon>Bacillati</taxon>
        <taxon>Actinomycetota</taxon>
        <taxon>Acidimicrobiia</taxon>
        <taxon>Acidimicrobiales</taxon>
        <taxon>Iamiaceae</taxon>
        <taxon>Iamia</taxon>
    </lineage>
</organism>
<dbReference type="InterPro" id="IPR050237">
    <property type="entry name" value="ATP-dep_AMP-bd_enzyme"/>
</dbReference>
<protein>
    <submittedName>
        <fullName evidence="3">AMP-binding protein</fullName>
    </submittedName>
</protein>
<dbReference type="AlphaFoldDB" id="A0AAE9Y365"/>
<dbReference type="Proteomes" id="UP001216390">
    <property type="component" value="Chromosome"/>
</dbReference>
<feature type="domain" description="AMP-dependent synthetase/ligase" evidence="1">
    <location>
        <begin position="17"/>
        <end position="382"/>
    </location>
</feature>
<dbReference type="PANTHER" id="PTHR43767">
    <property type="entry name" value="LONG-CHAIN-FATTY-ACID--COA LIGASE"/>
    <property type="match status" value="1"/>
</dbReference>
<accession>A0AAE9Y365</accession>
<reference evidence="3" key="1">
    <citation type="submission" date="2023-01" db="EMBL/GenBank/DDBJ databases">
        <title>The diversity of Class Acidimicrobiia in South China Sea sediment environments and the proposal of Iamia marina sp. nov., a novel species of the genus Iamia.</title>
        <authorList>
            <person name="He Y."/>
            <person name="Tian X."/>
        </authorList>
    </citation>
    <scope>NUCLEOTIDE SEQUENCE</scope>
    <source>
        <strain evidence="3">DSM 19957</strain>
    </source>
</reference>
<dbReference type="Gene3D" id="3.40.50.12780">
    <property type="entry name" value="N-terminal domain of ligase-like"/>
    <property type="match status" value="1"/>
</dbReference>
<sequence length="544" mass="57385">MGDPAGLSLAAALDGIARRVPDRPALVWRGRTWTWGEQADRAARLAAVLGAHDVGLADRPATHGWESPHDHVALYLLNGNEYLEGMVGAARARAAAFNVSWRYTAEEVAGILADADTAAVLYHGRFAPVLAEALDLLPRRPRLLLRADDGTEGSLLPGAVDLEEALAEAQPAPPDPAWSGDDRYILYTGGTTGRPKGVLWRQADFAATCLGITRDLDEVVDRAARDKVLRTLPAAPFMHGAAHWNALSAWLSGGTVLVQDVTDRYDPGDVVATAAREGATALLLVGDAFARPLVDELRARPVELGLRHLLTGGTILSAPVKEDLLALIPGVTIVDVLGSSETGRQAVTTSSGGAAASTGTFVPEPSTVVVDEDRTRVLSPGDDEVGWLAQAGRVPLGYLGDEAKTEATFPTVEGTRYSVAGDRARWRADGRIELLGREAACINTGGEKVFAEEVELALAHHPGVADCLVVGRPHERFGNEVVAVVAARPGVEVDLDGLRAAAEAHLAGYKLPRALVLVDAVSRSPSGKPDYAWARQVATTAATP</sequence>
<dbReference type="Pfam" id="PF00501">
    <property type="entry name" value="AMP-binding"/>
    <property type="match status" value="1"/>
</dbReference>
<dbReference type="NCBIfam" id="NF005863">
    <property type="entry name" value="PRK07798.1"/>
    <property type="match status" value="1"/>
</dbReference>
<evidence type="ECO:0000259" key="2">
    <source>
        <dbReference type="Pfam" id="PF13193"/>
    </source>
</evidence>
<proteinExistence type="predicted"/>
<dbReference type="InterPro" id="IPR000873">
    <property type="entry name" value="AMP-dep_synth/lig_dom"/>
</dbReference>
<dbReference type="InterPro" id="IPR045851">
    <property type="entry name" value="AMP-bd_C_sf"/>
</dbReference>
<keyword evidence="4" id="KW-1185">Reference proteome</keyword>
<feature type="domain" description="AMP-binding enzyme C-terminal" evidence="2">
    <location>
        <begin position="453"/>
        <end position="528"/>
    </location>
</feature>
<name>A0AAE9Y365_9ACTN</name>
<dbReference type="GO" id="GO:0016878">
    <property type="term" value="F:acid-thiol ligase activity"/>
    <property type="evidence" value="ECO:0007669"/>
    <property type="project" value="UniProtKB-ARBA"/>
</dbReference>
<dbReference type="InterPro" id="IPR042099">
    <property type="entry name" value="ANL_N_sf"/>
</dbReference>
<evidence type="ECO:0000259" key="1">
    <source>
        <dbReference type="Pfam" id="PF00501"/>
    </source>
</evidence>
<gene>
    <name evidence="3" type="ORF">PO878_11215</name>
</gene>
<dbReference type="InterPro" id="IPR025110">
    <property type="entry name" value="AMP-bd_C"/>
</dbReference>
<evidence type="ECO:0000313" key="3">
    <source>
        <dbReference type="EMBL" id="WCO65067.1"/>
    </source>
</evidence>
<dbReference type="EMBL" id="CP116942">
    <property type="protein sequence ID" value="WCO65067.1"/>
    <property type="molecule type" value="Genomic_DNA"/>
</dbReference>
<dbReference type="RefSeq" id="WP_272734592.1">
    <property type="nucleotide sequence ID" value="NZ_CP116942.1"/>
</dbReference>
<dbReference type="KEGG" id="ima:PO878_11215"/>
<dbReference type="InterPro" id="IPR020845">
    <property type="entry name" value="AMP-binding_CS"/>
</dbReference>
<dbReference type="Gene3D" id="3.30.300.30">
    <property type="match status" value="1"/>
</dbReference>
<dbReference type="Pfam" id="PF13193">
    <property type="entry name" value="AMP-binding_C"/>
    <property type="match status" value="1"/>
</dbReference>